<keyword evidence="9" id="KW-1185">Reference proteome</keyword>
<evidence type="ECO:0000256" key="2">
    <source>
        <dbReference type="ARBA" id="ARBA00022448"/>
    </source>
</evidence>
<accession>A0ABZ3C458</accession>
<comment type="similarity">
    <text evidence="7">Belongs to the ATPase delta chain family.</text>
</comment>
<keyword evidence="6 7" id="KW-0066">ATP synthesis</keyword>
<evidence type="ECO:0000256" key="5">
    <source>
        <dbReference type="ARBA" id="ARBA00023136"/>
    </source>
</evidence>
<dbReference type="PANTHER" id="PTHR11910">
    <property type="entry name" value="ATP SYNTHASE DELTA CHAIN"/>
    <property type="match status" value="1"/>
</dbReference>
<dbReference type="Pfam" id="PF00213">
    <property type="entry name" value="OSCP"/>
    <property type="match status" value="1"/>
</dbReference>
<evidence type="ECO:0000256" key="3">
    <source>
        <dbReference type="ARBA" id="ARBA00022781"/>
    </source>
</evidence>
<keyword evidence="5 7" id="KW-0472">Membrane</keyword>
<dbReference type="InterPro" id="IPR000711">
    <property type="entry name" value="ATPase_OSCP/dsu"/>
</dbReference>
<organism evidence="8 9">
    <name type="scientific">Propioniciclava soli</name>
    <dbReference type="NCBI Taxonomy" id="2775081"/>
    <lineage>
        <taxon>Bacteria</taxon>
        <taxon>Bacillati</taxon>
        <taxon>Actinomycetota</taxon>
        <taxon>Actinomycetes</taxon>
        <taxon>Propionibacteriales</taxon>
        <taxon>Propionibacteriaceae</taxon>
        <taxon>Propioniciclava</taxon>
    </lineage>
</organism>
<evidence type="ECO:0000313" key="8">
    <source>
        <dbReference type="EMBL" id="WZW97166.1"/>
    </source>
</evidence>
<dbReference type="PRINTS" id="PR00125">
    <property type="entry name" value="ATPASEDELTA"/>
</dbReference>
<dbReference type="RefSeq" id="WP_232547742.1">
    <property type="nucleotide sequence ID" value="NZ_CP115965.1"/>
</dbReference>
<evidence type="ECO:0000256" key="7">
    <source>
        <dbReference type="HAMAP-Rule" id="MF_01416"/>
    </source>
</evidence>
<protein>
    <recommendedName>
        <fullName evidence="7">ATP synthase subunit delta</fullName>
    </recommendedName>
    <alternativeName>
        <fullName evidence="7">ATP synthase F(1) sector subunit delta</fullName>
    </alternativeName>
    <alternativeName>
        <fullName evidence="7">F-type ATPase subunit delta</fullName>
        <shortName evidence="7">F-ATPase subunit delta</shortName>
    </alternativeName>
</protein>
<evidence type="ECO:0000256" key="1">
    <source>
        <dbReference type="ARBA" id="ARBA00004370"/>
    </source>
</evidence>
<proteinExistence type="inferred from homology"/>
<gene>
    <name evidence="7" type="primary">atpH</name>
    <name evidence="8" type="ORF">PCC79_09555</name>
</gene>
<keyword evidence="3 7" id="KW-0375">Hydrogen ion transport</keyword>
<keyword evidence="7" id="KW-1003">Cell membrane</keyword>
<evidence type="ECO:0000256" key="4">
    <source>
        <dbReference type="ARBA" id="ARBA00023065"/>
    </source>
</evidence>
<reference evidence="8 9" key="1">
    <citation type="journal article" date="2023" name="Environ Microbiome">
        <title>A coral-associated actinobacterium mitigates coral bleaching under heat stress.</title>
        <authorList>
            <person name="Li J."/>
            <person name="Zou Y."/>
            <person name="Li Q."/>
            <person name="Zhang J."/>
            <person name="Bourne D.G."/>
            <person name="Lyu Y."/>
            <person name="Liu C."/>
            <person name="Zhang S."/>
        </authorList>
    </citation>
    <scope>NUCLEOTIDE SEQUENCE [LARGE SCALE GENOMIC DNA]</scope>
    <source>
        <strain evidence="8 9">SCSIO 13291</strain>
    </source>
</reference>
<comment type="function">
    <text evidence="7">This protein is part of the stalk that links CF(0) to CF(1). It either transmits conformational changes from CF(0) to CF(1) or is implicated in proton conduction.</text>
</comment>
<dbReference type="EMBL" id="CP115965">
    <property type="protein sequence ID" value="WZW97166.1"/>
    <property type="molecule type" value="Genomic_DNA"/>
</dbReference>
<keyword evidence="7" id="KW-0139">CF(1)</keyword>
<name>A0ABZ3C458_9ACTN</name>
<dbReference type="HAMAP" id="MF_01416">
    <property type="entry name" value="ATP_synth_delta_bact"/>
    <property type="match status" value="1"/>
</dbReference>
<comment type="subcellular location">
    <subcellularLocation>
        <location evidence="7">Cell membrane</location>
        <topology evidence="7">Peripheral membrane protein</topology>
    </subcellularLocation>
    <subcellularLocation>
        <location evidence="1">Membrane</location>
    </subcellularLocation>
</comment>
<dbReference type="NCBIfam" id="NF009967">
    <property type="entry name" value="PRK13430.1"/>
    <property type="match status" value="1"/>
</dbReference>
<dbReference type="Proteomes" id="UP001434337">
    <property type="component" value="Chromosome"/>
</dbReference>
<keyword evidence="2 7" id="KW-0813">Transport</keyword>
<evidence type="ECO:0000313" key="9">
    <source>
        <dbReference type="Proteomes" id="UP001434337"/>
    </source>
</evidence>
<sequence>MSAAAASRLSALDGVLDARTPSVTLALELFELADAIAVQPALRRALTDPGTPDDARADLVGALFGPRTGPDAVAVLAETARTRWSTPREFVAALERQAVRALLVTAQGNGELDEVEDQLFHIERLVDAHPDLRSAISDRRSSLTARADLIGGLVDGRVLPVVAQLARRAVAAHRRTFALTVEEYLTLAADLRSRAVATVEVARPLTDEQLDRLTTALSRQAGRDVTVRVVVDPSVIGGARVTLGDEVIEGTVAGRLHDAHRKLG</sequence>
<evidence type="ECO:0000256" key="6">
    <source>
        <dbReference type="ARBA" id="ARBA00023310"/>
    </source>
</evidence>
<comment type="function">
    <text evidence="7">F(1)F(0) ATP synthase produces ATP from ADP in the presence of a proton or sodium gradient. F-type ATPases consist of two structural domains, F(1) containing the extramembraneous catalytic core and F(0) containing the membrane proton channel, linked together by a central stalk and a peripheral stalk. During catalysis, ATP synthesis in the catalytic domain of F(1) is coupled via a rotary mechanism of the central stalk subunits to proton translocation.</text>
</comment>
<keyword evidence="4 7" id="KW-0406">Ion transport</keyword>